<dbReference type="RefSeq" id="WP_210220266.1">
    <property type="nucleotide sequence ID" value="NZ_CP072793.1"/>
</dbReference>
<dbReference type="InterPro" id="IPR044946">
    <property type="entry name" value="Restrct_endonuc_typeI_TRD_sf"/>
</dbReference>
<keyword evidence="6" id="KW-1185">Reference proteome</keyword>
<evidence type="ECO:0000256" key="3">
    <source>
        <dbReference type="ARBA" id="ARBA00023125"/>
    </source>
</evidence>
<name>A0A975FBJ1_9GAMM</name>
<keyword evidence="5" id="KW-0540">Nuclease</keyword>
<dbReference type="Proteomes" id="UP000672009">
    <property type="component" value="Chromosome"/>
</dbReference>
<dbReference type="Gene3D" id="3.90.220.20">
    <property type="entry name" value="DNA methylase specificity domains"/>
    <property type="match status" value="2"/>
</dbReference>
<dbReference type="GO" id="GO:0009307">
    <property type="term" value="P:DNA restriction-modification system"/>
    <property type="evidence" value="ECO:0007669"/>
    <property type="project" value="UniProtKB-KW"/>
</dbReference>
<dbReference type="Pfam" id="PF01420">
    <property type="entry name" value="Methylase_S"/>
    <property type="match status" value="2"/>
</dbReference>
<evidence type="ECO:0000256" key="2">
    <source>
        <dbReference type="ARBA" id="ARBA00022747"/>
    </source>
</evidence>
<comment type="similarity">
    <text evidence="1">Belongs to the type-I restriction system S methylase family.</text>
</comment>
<keyword evidence="5" id="KW-0255">Endonuclease</keyword>
<reference evidence="5" key="1">
    <citation type="submission" date="2021-04" db="EMBL/GenBank/DDBJ databases">
        <title>Genomics, taxonomy and metabolism of representatives of sulfur bacteria of the genus Thiothrix: Thiothrix fructosivorans QT, Thiothrix unzii A1T and three new species, Thiothrix subterranea sp. nov., Thiothrix litoralis sp. nov. and 'Candidatus Thiothrix anitrata' sp. nov.</title>
        <authorList>
            <person name="Ravin N.V."/>
            <person name="Smolyakov D."/>
            <person name="Rudenko T.S."/>
            <person name="Mardanov A.V."/>
            <person name="Beletsky A.V."/>
            <person name="Markov N.D."/>
            <person name="Fomenkov A.I."/>
            <person name="Roberts R.J."/>
            <person name="Karnachuk O.V."/>
            <person name="Novikov A."/>
            <person name="Grabovich M.Y."/>
        </authorList>
    </citation>
    <scope>NUCLEOTIDE SEQUENCE</scope>
    <source>
        <strain evidence="5">A1</strain>
    </source>
</reference>
<dbReference type="GO" id="GO:0003677">
    <property type="term" value="F:DNA binding"/>
    <property type="evidence" value="ECO:0007669"/>
    <property type="project" value="UniProtKB-KW"/>
</dbReference>
<evidence type="ECO:0000313" key="5">
    <source>
        <dbReference type="EMBL" id="QTR54792.1"/>
    </source>
</evidence>
<sequence>MNWFGNAKSWPLVPLKDISTLKRGYDLPVSQRNSGNVPIYAANGKNGSHDDVKIKAPGVITGRSGTIGKVHYTEEDYWPLNTALYVTNFHGNNPRWVYYMLQSFKLDRFVEGAGVPTLNRNLVHGELVPLPPLPEQKRIAAILDAADALRTQRRQSIAELDLLLQSTFLEMFGDPVENPKGWEVKKLTETAQVKGGFAFKSDDYLPEKNGVPLIRIGEVNRQDFDGDKIMHLPIEFIEKYDRFIIKDGALLMSLTGTIGKNDYGNVTLLKGRSEKYFLNQRVAEIKPNKSIDKNFLFHYLRNKDVKNMLVKNDRGVRQANISNKDIQELSLIVPPQYLQNQYAMISKSIELQKLRLNKHLLELDTLFASLQQRAFNGEL</sequence>
<dbReference type="InterPro" id="IPR052021">
    <property type="entry name" value="Type-I_RS_S_subunit"/>
</dbReference>
<evidence type="ECO:0000313" key="6">
    <source>
        <dbReference type="Proteomes" id="UP000672009"/>
    </source>
</evidence>
<gene>
    <name evidence="5" type="ORF">J9260_06800</name>
</gene>
<dbReference type="EMBL" id="CP072793">
    <property type="protein sequence ID" value="QTR54792.1"/>
    <property type="molecule type" value="Genomic_DNA"/>
</dbReference>
<dbReference type="SUPFAM" id="SSF116734">
    <property type="entry name" value="DNA methylase specificity domain"/>
    <property type="match status" value="2"/>
</dbReference>
<dbReference type="PANTHER" id="PTHR30408">
    <property type="entry name" value="TYPE-1 RESTRICTION ENZYME ECOKI SPECIFICITY PROTEIN"/>
    <property type="match status" value="1"/>
</dbReference>
<evidence type="ECO:0000259" key="4">
    <source>
        <dbReference type="Pfam" id="PF01420"/>
    </source>
</evidence>
<keyword evidence="2" id="KW-0680">Restriction system</keyword>
<dbReference type="REBASE" id="486621">
    <property type="entry name" value="S.TunA1ORF6805P"/>
</dbReference>
<dbReference type="AlphaFoldDB" id="A0A975FBJ1"/>
<dbReference type="GO" id="GO:0004519">
    <property type="term" value="F:endonuclease activity"/>
    <property type="evidence" value="ECO:0007669"/>
    <property type="project" value="UniProtKB-KW"/>
</dbReference>
<dbReference type="CDD" id="cd17267">
    <property type="entry name" value="RMtype1_S_EcoAO83I-TRD1-CR1_like"/>
    <property type="match status" value="1"/>
</dbReference>
<evidence type="ECO:0000256" key="1">
    <source>
        <dbReference type="ARBA" id="ARBA00010923"/>
    </source>
</evidence>
<keyword evidence="3" id="KW-0238">DNA-binding</keyword>
<feature type="domain" description="Type I restriction modification DNA specificity" evidence="4">
    <location>
        <begin position="179"/>
        <end position="361"/>
    </location>
</feature>
<keyword evidence="5" id="KW-0378">Hydrolase</keyword>
<dbReference type="PANTHER" id="PTHR30408:SF12">
    <property type="entry name" value="TYPE I RESTRICTION ENZYME MJAVIII SPECIFICITY SUBUNIT"/>
    <property type="match status" value="1"/>
</dbReference>
<dbReference type="CDD" id="cd17278">
    <property type="entry name" value="RMtype1_S_LdeBORF1052P-TRD2-CR2"/>
    <property type="match status" value="1"/>
</dbReference>
<feature type="domain" description="Type I restriction modification DNA specificity" evidence="4">
    <location>
        <begin position="9"/>
        <end position="157"/>
    </location>
</feature>
<dbReference type="InterPro" id="IPR000055">
    <property type="entry name" value="Restrct_endonuc_typeI_TRD"/>
</dbReference>
<organism evidence="5 6">
    <name type="scientific">Thiothrix unzii</name>
    <dbReference type="NCBI Taxonomy" id="111769"/>
    <lineage>
        <taxon>Bacteria</taxon>
        <taxon>Pseudomonadati</taxon>
        <taxon>Pseudomonadota</taxon>
        <taxon>Gammaproteobacteria</taxon>
        <taxon>Thiotrichales</taxon>
        <taxon>Thiotrichaceae</taxon>
        <taxon>Thiothrix</taxon>
    </lineage>
</organism>
<proteinExistence type="inferred from homology"/>
<accession>A0A975FBJ1</accession>
<dbReference type="KEGG" id="tun:J9260_06800"/>
<protein>
    <submittedName>
        <fullName evidence="5">Restriction endonuclease subunit S</fullName>
    </submittedName>
</protein>